<accession>A0ABU7WIL7</accession>
<keyword evidence="3" id="KW-1003">Cell membrane</keyword>
<dbReference type="InterPro" id="IPR014032">
    <property type="entry name" value="Peptidase_A24A_bac"/>
</dbReference>
<gene>
    <name evidence="13" type="ORF">V3391_16495</name>
</gene>
<feature type="domain" description="Prepilin peptidase A24 N-terminal" evidence="12">
    <location>
        <begin position="18"/>
        <end position="123"/>
    </location>
</feature>
<comment type="similarity">
    <text evidence="2 8">Belongs to the peptidase A24 family.</text>
</comment>
<evidence type="ECO:0000256" key="6">
    <source>
        <dbReference type="ARBA" id="ARBA00022989"/>
    </source>
</evidence>
<dbReference type="InterPro" id="IPR000045">
    <property type="entry name" value="Prepilin_IV_endopep_pep"/>
</dbReference>
<name>A0ABU7WIL7_9GAMM</name>
<dbReference type="PRINTS" id="PR00864">
    <property type="entry name" value="PREPILNPTASE"/>
</dbReference>
<reference evidence="13 14" key="1">
    <citation type="submission" date="2024-01" db="EMBL/GenBank/DDBJ databases">
        <title>Novel species of the genus Luteimonas isolated from rivers.</title>
        <authorList>
            <person name="Lu H."/>
        </authorList>
    </citation>
    <scope>NUCLEOTIDE SEQUENCE [LARGE SCALE GENOMIC DNA]</scope>
    <source>
        <strain evidence="13 14">SMYT11W</strain>
    </source>
</reference>
<comment type="subcellular location">
    <subcellularLocation>
        <location evidence="1">Cell inner membrane</location>
        <topology evidence="1">Multi-pass membrane protein</topology>
    </subcellularLocation>
    <subcellularLocation>
        <location evidence="9">Cell membrane</location>
        <topology evidence="9">Multi-pass membrane protein</topology>
    </subcellularLocation>
</comment>
<protein>
    <recommendedName>
        <fullName evidence="9">Prepilin leader peptidase/N-methyltransferase</fullName>
        <ecNumber evidence="9">2.1.1.-</ecNumber>
        <ecNumber evidence="9">3.4.23.43</ecNumber>
    </recommendedName>
</protein>
<evidence type="ECO:0000313" key="14">
    <source>
        <dbReference type="Proteomes" id="UP001358324"/>
    </source>
</evidence>
<evidence type="ECO:0000256" key="2">
    <source>
        <dbReference type="ARBA" id="ARBA00005801"/>
    </source>
</evidence>
<evidence type="ECO:0000259" key="11">
    <source>
        <dbReference type="Pfam" id="PF01478"/>
    </source>
</evidence>
<dbReference type="GO" id="GO:0016787">
    <property type="term" value="F:hydrolase activity"/>
    <property type="evidence" value="ECO:0007669"/>
    <property type="project" value="UniProtKB-KW"/>
</dbReference>
<feature type="transmembrane region" description="Helical" evidence="10">
    <location>
        <begin position="12"/>
        <end position="33"/>
    </location>
</feature>
<feature type="transmembrane region" description="Helical" evidence="10">
    <location>
        <begin position="130"/>
        <end position="149"/>
    </location>
</feature>
<evidence type="ECO:0000256" key="3">
    <source>
        <dbReference type="ARBA" id="ARBA00022475"/>
    </source>
</evidence>
<evidence type="ECO:0000256" key="4">
    <source>
        <dbReference type="ARBA" id="ARBA00022519"/>
    </source>
</evidence>
<evidence type="ECO:0000256" key="8">
    <source>
        <dbReference type="RuleBase" id="RU003793"/>
    </source>
</evidence>
<dbReference type="EMBL" id="JAZHBM010000003">
    <property type="protein sequence ID" value="MEF3083817.1"/>
    <property type="molecule type" value="Genomic_DNA"/>
</dbReference>
<evidence type="ECO:0000313" key="13">
    <source>
        <dbReference type="EMBL" id="MEF3083817.1"/>
    </source>
</evidence>
<proteinExistence type="inferred from homology"/>
<feature type="transmembrane region" description="Helical" evidence="10">
    <location>
        <begin position="179"/>
        <end position="197"/>
    </location>
</feature>
<dbReference type="Gene3D" id="1.20.120.1220">
    <property type="match status" value="1"/>
</dbReference>
<keyword evidence="9" id="KW-0511">Multifunctional enzyme</keyword>
<dbReference type="PANTHER" id="PTHR30487">
    <property type="entry name" value="TYPE 4 PREPILIN-LIKE PROTEINS LEADER PEPTIDE-PROCESSING ENZYME"/>
    <property type="match status" value="1"/>
</dbReference>
<dbReference type="RefSeq" id="WP_332079514.1">
    <property type="nucleotide sequence ID" value="NZ_JAZHBM010000003.1"/>
</dbReference>
<dbReference type="Pfam" id="PF01478">
    <property type="entry name" value="Peptidase_A24"/>
    <property type="match status" value="1"/>
</dbReference>
<keyword evidence="7 10" id="KW-0472">Membrane</keyword>
<evidence type="ECO:0000256" key="7">
    <source>
        <dbReference type="ARBA" id="ARBA00023136"/>
    </source>
</evidence>
<evidence type="ECO:0000256" key="1">
    <source>
        <dbReference type="ARBA" id="ARBA00004429"/>
    </source>
</evidence>
<feature type="domain" description="Prepilin type IV endopeptidase peptidase" evidence="11">
    <location>
        <begin position="133"/>
        <end position="241"/>
    </location>
</feature>
<comment type="caution">
    <text evidence="13">The sequence shown here is derived from an EMBL/GenBank/DDBJ whole genome shotgun (WGS) entry which is preliminary data.</text>
</comment>
<keyword evidence="5 9" id="KW-0812">Transmembrane</keyword>
<evidence type="ECO:0000259" key="12">
    <source>
        <dbReference type="Pfam" id="PF06750"/>
    </source>
</evidence>
<feature type="transmembrane region" description="Helical" evidence="10">
    <location>
        <begin position="217"/>
        <end position="246"/>
    </location>
</feature>
<sequence length="287" mass="31326">MAFLDQNPALGFPLAAGFGLLVGSFLNVVILRLPRRMEWQWKRDSREMLGEPELYDPPPPGIVVERSHCPHCGHQLSWYENIPVVSWLALRGKCRSCKAPISAQYPAVELLTMLLFVACVWRFGFGWQGFGALVLTGFLVAASGIDVRTQLLPDSLTLPLMWLGLIASLDNLYMPAKPALLGAVVGYASLWTVWWLFKQATGKEGMGHGDFKLLAALGAWCGLSGLLPIILLSAVAGAIIGSIMLAVQGRDRSTPIPFGPYLAIAGWVTFMWGHDLVDSYKQFAGLG</sequence>
<dbReference type="Pfam" id="PF06750">
    <property type="entry name" value="A24_N_bact"/>
    <property type="match status" value="1"/>
</dbReference>
<keyword evidence="6 10" id="KW-1133">Transmembrane helix</keyword>
<feature type="transmembrane region" description="Helical" evidence="10">
    <location>
        <begin position="156"/>
        <end position="173"/>
    </location>
</feature>
<feature type="transmembrane region" description="Helical" evidence="10">
    <location>
        <begin position="258"/>
        <end position="277"/>
    </location>
</feature>
<dbReference type="InterPro" id="IPR010627">
    <property type="entry name" value="Prepilin_pept_A24_N"/>
</dbReference>
<organism evidence="13 14">
    <name type="scientific">Luteimonas flava</name>
    <dbReference type="NCBI Taxonomy" id="3115822"/>
    <lineage>
        <taxon>Bacteria</taxon>
        <taxon>Pseudomonadati</taxon>
        <taxon>Pseudomonadota</taxon>
        <taxon>Gammaproteobacteria</taxon>
        <taxon>Lysobacterales</taxon>
        <taxon>Lysobacteraceae</taxon>
        <taxon>Luteimonas</taxon>
    </lineage>
</organism>
<keyword evidence="14" id="KW-1185">Reference proteome</keyword>
<keyword evidence="9" id="KW-0645">Protease</keyword>
<evidence type="ECO:0000256" key="9">
    <source>
        <dbReference type="RuleBase" id="RU003794"/>
    </source>
</evidence>
<keyword evidence="9 13" id="KW-0378">Hydrolase</keyword>
<dbReference type="EC" id="3.4.23.43" evidence="9"/>
<comment type="function">
    <text evidence="9">Plays an essential role in type IV pili and type II pseudopili formation by proteolytically removing the leader sequence from substrate proteins and subsequently monomethylating the alpha-amino group of the newly exposed N-terminal phenylalanine.</text>
</comment>
<evidence type="ECO:0000256" key="5">
    <source>
        <dbReference type="ARBA" id="ARBA00022692"/>
    </source>
</evidence>
<keyword evidence="9" id="KW-0808">Transferase</keyword>
<evidence type="ECO:0000256" key="10">
    <source>
        <dbReference type="SAM" id="Phobius"/>
    </source>
</evidence>
<keyword evidence="4" id="KW-0997">Cell inner membrane</keyword>
<comment type="catalytic activity">
    <reaction evidence="9">
        <text>Typically cleaves a -Gly-|-Phe- bond to release an N-terminal, basic peptide of 5-8 residues from type IV prepilin, and then N-methylates the new N-terminal amino group, the methyl donor being S-adenosyl-L-methionine.</text>
        <dbReference type="EC" id="3.4.23.43"/>
    </reaction>
</comment>
<dbReference type="InterPro" id="IPR050882">
    <property type="entry name" value="Prepilin_peptidase/N-MTase"/>
</dbReference>
<dbReference type="Proteomes" id="UP001358324">
    <property type="component" value="Unassembled WGS sequence"/>
</dbReference>
<dbReference type="PANTHER" id="PTHR30487:SF0">
    <property type="entry name" value="PREPILIN LEADER PEPTIDASE_N-METHYLTRANSFERASE-RELATED"/>
    <property type="match status" value="1"/>
</dbReference>
<keyword evidence="9" id="KW-0489">Methyltransferase</keyword>
<dbReference type="EC" id="2.1.1.-" evidence="9"/>